<dbReference type="OrthoDB" id="414698at2759"/>
<feature type="domain" description="Serine hydrolase" evidence="2">
    <location>
        <begin position="52"/>
        <end position="259"/>
    </location>
</feature>
<gene>
    <name evidence="3" type="ORF">N7476_000871</name>
</gene>
<sequence length="276" mass="30528">MHYLCLHGAIGNIDVCGKLSVWSITTNSRISHRISVSSWVRSTEIDFHSPAPLQKELDSDNIKFNYINGPVQITPPPGFAEYFGVGPHYRWTDDGGAAEDSLISRVRQIPVGDNSEDIMRNLIGDREIVWLNHQQVMDYLYDTLEKDPEIGGIIGYSEGAGIAATFILDEQRREKEEGRPRRIKSAVFVTGWPPVIPGRGLILADEQEDMVDVPSLHVVGANDPFRHGAFALYNICDPDTAIFFDTGKGHTIPRSGKVITELGDAVRQLVAAGDEC</sequence>
<proteinExistence type="predicted"/>
<evidence type="ECO:0000313" key="4">
    <source>
        <dbReference type="Proteomes" id="UP001147746"/>
    </source>
</evidence>
<dbReference type="Proteomes" id="UP001147746">
    <property type="component" value="Unassembled WGS sequence"/>
</dbReference>
<comment type="caution">
    <text evidence="3">The sequence shown here is derived from an EMBL/GenBank/DDBJ whole genome shotgun (WGS) entry which is preliminary data.</text>
</comment>
<dbReference type="SUPFAM" id="SSF53474">
    <property type="entry name" value="alpha/beta-Hydrolases"/>
    <property type="match status" value="1"/>
</dbReference>
<evidence type="ECO:0000256" key="1">
    <source>
        <dbReference type="ARBA" id="ARBA00022801"/>
    </source>
</evidence>
<evidence type="ECO:0000313" key="3">
    <source>
        <dbReference type="EMBL" id="KAJ5331088.1"/>
    </source>
</evidence>
<dbReference type="GO" id="GO:0016787">
    <property type="term" value="F:hydrolase activity"/>
    <property type="evidence" value="ECO:0007669"/>
    <property type="project" value="UniProtKB-KW"/>
</dbReference>
<dbReference type="GO" id="GO:0019748">
    <property type="term" value="P:secondary metabolic process"/>
    <property type="evidence" value="ECO:0007669"/>
    <property type="project" value="TreeGrafter"/>
</dbReference>
<accession>A0A9W9GQR1</accession>
<dbReference type="PANTHER" id="PTHR48070:SF4">
    <property type="entry name" value="ESTERASE ALNB"/>
    <property type="match status" value="1"/>
</dbReference>
<dbReference type="AlphaFoldDB" id="A0A9W9GQR1"/>
<reference evidence="3" key="1">
    <citation type="submission" date="2022-12" db="EMBL/GenBank/DDBJ databases">
        <authorList>
            <person name="Petersen C."/>
        </authorList>
    </citation>
    <scope>NUCLEOTIDE SEQUENCE</scope>
    <source>
        <strain evidence="3">IBT 21472</strain>
    </source>
</reference>
<organism evidence="3 4">
    <name type="scientific">Penicillium atrosanguineum</name>
    <dbReference type="NCBI Taxonomy" id="1132637"/>
    <lineage>
        <taxon>Eukaryota</taxon>
        <taxon>Fungi</taxon>
        <taxon>Dikarya</taxon>
        <taxon>Ascomycota</taxon>
        <taxon>Pezizomycotina</taxon>
        <taxon>Eurotiomycetes</taxon>
        <taxon>Eurotiomycetidae</taxon>
        <taxon>Eurotiales</taxon>
        <taxon>Aspergillaceae</taxon>
        <taxon>Penicillium</taxon>
    </lineage>
</organism>
<dbReference type="GO" id="GO:0072330">
    <property type="term" value="P:monocarboxylic acid biosynthetic process"/>
    <property type="evidence" value="ECO:0007669"/>
    <property type="project" value="UniProtKB-ARBA"/>
</dbReference>
<dbReference type="GO" id="GO:0017000">
    <property type="term" value="P:antibiotic biosynthetic process"/>
    <property type="evidence" value="ECO:0007669"/>
    <property type="project" value="UniProtKB-ARBA"/>
</dbReference>
<protein>
    <recommendedName>
        <fullName evidence="2">Serine hydrolase domain-containing protein</fullName>
    </recommendedName>
</protein>
<dbReference type="InterPro" id="IPR050593">
    <property type="entry name" value="LovG"/>
</dbReference>
<evidence type="ECO:0000259" key="2">
    <source>
        <dbReference type="Pfam" id="PF03959"/>
    </source>
</evidence>
<dbReference type="InterPro" id="IPR029058">
    <property type="entry name" value="AB_hydrolase_fold"/>
</dbReference>
<dbReference type="GO" id="GO:0005634">
    <property type="term" value="C:nucleus"/>
    <property type="evidence" value="ECO:0007669"/>
    <property type="project" value="TreeGrafter"/>
</dbReference>
<dbReference type="Gene3D" id="3.40.50.1820">
    <property type="entry name" value="alpha/beta hydrolase"/>
    <property type="match status" value="1"/>
</dbReference>
<keyword evidence="1" id="KW-0378">Hydrolase</keyword>
<dbReference type="EMBL" id="JAPZBO010000001">
    <property type="protein sequence ID" value="KAJ5331088.1"/>
    <property type="molecule type" value="Genomic_DNA"/>
</dbReference>
<dbReference type="InterPro" id="IPR005645">
    <property type="entry name" value="FSH-like_dom"/>
</dbReference>
<dbReference type="GO" id="GO:0005737">
    <property type="term" value="C:cytoplasm"/>
    <property type="evidence" value="ECO:0007669"/>
    <property type="project" value="TreeGrafter"/>
</dbReference>
<name>A0A9W9GQR1_9EURO</name>
<dbReference type="Pfam" id="PF03959">
    <property type="entry name" value="FSH1"/>
    <property type="match status" value="1"/>
</dbReference>
<keyword evidence="4" id="KW-1185">Reference proteome</keyword>
<reference evidence="3" key="2">
    <citation type="journal article" date="2023" name="IMA Fungus">
        <title>Comparative genomic study of the Penicillium genus elucidates a diverse pangenome and 15 lateral gene transfer events.</title>
        <authorList>
            <person name="Petersen C."/>
            <person name="Sorensen T."/>
            <person name="Nielsen M.R."/>
            <person name="Sondergaard T.E."/>
            <person name="Sorensen J.L."/>
            <person name="Fitzpatrick D.A."/>
            <person name="Frisvad J.C."/>
            <person name="Nielsen K.L."/>
        </authorList>
    </citation>
    <scope>NUCLEOTIDE SEQUENCE</scope>
    <source>
        <strain evidence="3">IBT 21472</strain>
    </source>
</reference>
<dbReference type="PANTHER" id="PTHR48070">
    <property type="entry name" value="ESTERASE OVCA2"/>
    <property type="match status" value="1"/>
</dbReference>